<keyword evidence="2" id="KW-0732">Signal</keyword>
<dbReference type="eggNOG" id="ENOG5033743">
    <property type="taxonomic scope" value="Bacteria"/>
</dbReference>
<dbReference type="RefSeq" id="WP_034213923.1">
    <property type="nucleotide sequence ID" value="NZ_AVCK01000038.1"/>
</dbReference>
<dbReference type="AlphaFoldDB" id="A0A091AWW4"/>
<feature type="compositionally biased region" description="Gly residues" evidence="1">
    <location>
        <begin position="170"/>
        <end position="189"/>
    </location>
</feature>
<proteinExistence type="predicted"/>
<name>A0A091AWW4_9GAMM</name>
<keyword evidence="4" id="KW-1185">Reference proteome</keyword>
<evidence type="ECO:0000313" key="3">
    <source>
        <dbReference type="EMBL" id="KFN43772.1"/>
    </source>
</evidence>
<comment type="caution">
    <text evidence="3">The sequence shown here is derived from an EMBL/GenBank/DDBJ whole genome shotgun (WGS) entry which is preliminary data.</text>
</comment>
<dbReference type="PATRIC" id="fig|1384056.3.peg.2123"/>
<protein>
    <submittedName>
        <fullName evidence="3">Uncharacterized protein</fullName>
    </submittedName>
</protein>
<evidence type="ECO:0000256" key="1">
    <source>
        <dbReference type="SAM" id="MobiDB-lite"/>
    </source>
</evidence>
<dbReference type="OrthoDB" id="5966402at2"/>
<reference evidence="3 4" key="1">
    <citation type="submission" date="2013-09" db="EMBL/GenBank/DDBJ databases">
        <title>Genome sequencing of Arenimonas metalli.</title>
        <authorList>
            <person name="Chen F."/>
            <person name="Wang G."/>
        </authorList>
    </citation>
    <scope>NUCLEOTIDE SEQUENCE [LARGE SCALE GENOMIC DNA]</scope>
    <source>
        <strain evidence="3 4">CF5-1</strain>
    </source>
</reference>
<dbReference type="EMBL" id="AVCK01000038">
    <property type="protein sequence ID" value="KFN43772.1"/>
    <property type="molecule type" value="Genomic_DNA"/>
</dbReference>
<sequence>MKTLIAGSLLTLSLVFSAGAQAIVDSFAIGFSPRTGDVAVDAQLGDINVFARGNTDGFIDDVVVSYGAPRYLVREYYVDRRWAPGDIYYACALAHQLGRPCLEILNIYERDHGQGWGAIAQRLGIKPGSPAFHSLKGRVGQGHGKMRGNGGGRPQAQGGGGARMSAAPGPGNGGGRPAPAGGPGGGQGKGKGKDKGGR</sequence>
<accession>A0A091AWW4</accession>
<feature type="region of interest" description="Disordered" evidence="1">
    <location>
        <begin position="130"/>
        <end position="198"/>
    </location>
</feature>
<evidence type="ECO:0000256" key="2">
    <source>
        <dbReference type="SAM" id="SignalP"/>
    </source>
</evidence>
<feature type="compositionally biased region" description="Gly residues" evidence="1">
    <location>
        <begin position="139"/>
        <end position="162"/>
    </location>
</feature>
<feature type="signal peptide" evidence="2">
    <location>
        <begin position="1"/>
        <end position="22"/>
    </location>
</feature>
<evidence type="ECO:0000313" key="4">
    <source>
        <dbReference type="Proteomes" id="UP000029393"/>
    </source>
</evidence>
<dbReference type="Proteomes" id="UP000029393">
    <property type="component" value="Unassembled WGS sequence"/>
</dbReference>
<organism evidence="3 4">
    <name type="scientific">Arenimonas metalli CF5-1</name>
    <dbReference type="NCBI Taxonomy" id="1384056"/>
    <lineage>
        <taxon>Bacteria</taxon>
        <taxon>Pseudomonadati</taxon>
        <taxon>Pseudomonadota</taxon>
        <taxon>Gammaproteobacteria</taxon>
        <taxon>Lysobacterales</taxon>
        <taxon>Lysobacteraceae</taxon>
        <taxon>Arenimonas</taxon>
    </lineage>
</organism>
<gene>
    <name evidence="3" type="ORF">N787_13900</name>
</gene>
<feature type="chain" id="PRO_5001868861" evidence="2">
    <location>
        <begin position="23"/>
        <end position="198"/>
    </location>
</feature>
<dbReference type="STRING" id="1384056.N787_13900"/>